<comment type="caution">
    <text evidence="3">The sequence shown here is derived from an EMBL/GenBank/DDBJ whole genome shotgun (WGS) entry which is preliminary data.</text>
</comment>
<accession>A0ABS7YHV3</accession>
<reference evidence="3 4" key="1">
    <citation type="submission" date="2021-07" db="EMBL/GenBank/DDBJ databases">
        <title>Characterization of Violacein-producing bacteria and related species.</title>
        <authorList>
            <person name="Wilson H.S."/>
            <person name="De Leon M.E."/>
        </authorList>
    </citation>
    <scope>NUCLEOTIDE SEQUENCE [LARGE SCALE GENOMIC DNA]</scope>
    <source>
        <strain evidence="3 4">HSC-2F05</strain>
    </source>
</reference>
<name>A0ABS7YHV3_9BURK</name>
<feature type="domain" description="DUF2059" evidence="2">
    <location>
        <begin position="117"/>
        <end position="173"/>
    </location>
</feature>
<feature type="signal peptide" evidence="1">
    <location>
        <begin position="1"/>
        <end position="23"/>
    </location>
</feature>
<evidence type="ECO:0000313" key="4">
    <source>
        <dbReference type="Proteomes" id="UP001198602"/>
    </source>
</evidence>
<dbReference type="RefSeq" id="WP_225240260.1">
    <property type="nucleotide sequence ID" value="NZ_JAHYBX010000011.1"/>
</dbReference>
<dbReference type="EMBL" id="JAHYBX010000011">
    <property type="protein sequence ID" value="MCA1858094.1"/>
    <property type="molecule type" value="Genomic_DNA"/>
</dbReference>
<feature type="chain" id="PRO_5046859427" evidence="1">
    <location>
        <begin position="24"/>
        <end position="188"/>
    </location>
</feature>
<keyword evidence="1" id="KW-0732">Signal</keyword>
<dbReference type="Pfam" id="PF09832">
    <property type="entry name" value="DUF2059"/>
    <property type="match status" value="1"/>
</dbReference>
<proteinExistence type="predicted"/>
<dbReference type="InterPro" id="IPR018637">
    <property type="entry name" value="DUF2059"/>
</dbReference>
<evidence type="ECO:0000259" key="2">
    <source>
        <dbReference type="Pfam" id="PF09832"/>
    </source>
</evidence>
<protein>
    <submittedName>
        <fullName evidence="3">DUF2059 domain-containing protein</fullName>
    </submittedName>
</protein>
<dbReference type="Proteomes" id="UP001198602">
    <property type="component" value="Unassembled WGS sequence"/>
</dbReference>
<evidence type="ECO:0000256" key="1">
    <source>
        <dbReference type="SAM" id="SignalP"/>
    </source>
</evidence>
<organism evidence="3 4">
    <name type="scientific">Massilia hydrophila</name>
    <dbReference type="NCBI Taxonomy" id="3044279"/>
    <lineage>
        <taxon>Bacteria</taxon>
        <taxon>Pseudomonadati</taxon>
        <taxon>Pseudomonadota</taxon>
        <taxon>Betaproteobacteria</taxon>
        <taxon>Burkholderiales</taxon>
        <taxon>Oxalobacteraceae</taxon>
        <taxon>Telluria group</taxon>
        <taxon>Massilia</taxon>
    </lineage>
</organism>
<gene>
    <name evidence="3" type="ORF">LE190_19485</name>
</gene>
<keyword evidence="4" id="KW-1185">Reference proteome</keyword>
<evidence type="ECO:0000313" key="3">
    <source>
        <dbReference type="EMBL" id="MCA1858094.1"/>
    </source>
</evidence>
<sequence>MKTILLTLVATAALAGLPSFAGAAPAAPTAPARSAEADTAVKAMFEAMEMRRNMVAMYAELQKTMPAMLQRQAVAMVQADTRLDAAQKRQALDRIERMLPAMAESIGRILGDQALVDEMIAAMVPLYTRHYTAEEIRQLTVFYSSPVGRKMMALTPQLSTEGMAIGQRIMMPRIARLMQDMVQDAQKP</sequence>